<evidence type="ECO:0000313" key="2">
    <source>
        <dbReference type="EMBL" id="KAK2996922.1"/>
    </source>
</evidence>
<evidence type="ECO:0000256" key="1">
    <source>
        <dbReference type="SAM" id="MobiDB-lite"/>
    </source>
</evidence>
<comment type="caution">
    <text evidence="2">The sequence shown here is derived from an EMBL/GenBank/DDBJ whole genome shotgun (WGS) entry which is preliminary data.</text>
</comment>
<name>A0AA88RW22_9ASTE</name>
<dbReference type="AlphaFoldDB" id="A0AA88RW22"/>
<sequence length="365" mass="40703">MANIHMTIDILIPKRNREMKSKAVQNNPTRNPRRRSLVTGYLSLRLIKKLRLNFLLPQIVIPPTFSGFPLYLHNHQTIGQPVNFHAHDQITILPFHIHSPFLPPLQPQTILLPNHLLHFPDNFLRRFSKDESLAGGNRATRSVEQTGQIQTGRKRDQIERVQRRHTFVLFDLPVEIFVVKSHLLIRIVKRQIAGRQDVQNDAAGPHIHLRSVVASLCEDLRCHQAVGSDLTGDGTEPEIRHLQIAVFVEEEVFRFQVSVVDSAGVAVSDGGDELLKVLAAEIFAEFAFGDLGEELAALDELHDEDFEELDDVGVTQAAHDGYLALDVGHQARAYDLLLVDDFDGDAQAGLDVPGVVDLGEGAAAE</sequence>
<feature type="region of interest" description="Disordered" evidence="1">
    <location>
        <begin position="135"/>
        <end position="155"/>
    </location>
</feature>
<feature type="compositionally biased region" description="Polar residues" evidence="1">
    <location>
        <begin position="139"/>
        <end position="151"/>
    </location>
</feature>
<gene>
    <name evidence="2" type="ORF">RJ639_026612</name>
</gene>
<proteinExistence type="predicted"/>
<keyword evidence="3" id="KW-1185">Reference proteome</keyword>
<reference evidence="2" key="1">
    <citation type="submission" date="2022-12" db="EMBL/GenBank/DDBJ databases">
        <title>Draft genome assemblies for two species of Escallonia (Escalloniales).</title>
        <authorList>
            <person name="Chanderbali A."/>
            <person name="Dervinis C."/>
            <person name="Anghel I."/>
            <person name="Soltis D."/>
            <person name="Soltis P."/>
            <person name="Zapata F."/>
        </authorList>
    </citation>
    <scope>NUCLEOTIDE SEQUENCE</scope>
    <source>
        <strain evidence="2">UCBG64.0493</strain>
        <tissue evidence="2">Leaf</tissue>
    </source>
</reference>
<organism evidence="2 3">
    <name type="scientific">Escallonia herrerae</name>
    <dbReference type="NCBI Taxonomy" id="1293975"/>
    <lineage>
        <taxon>Eukaryota</taxon>
        <taxon>Viridiplantae</taxon>
        <taxon>Streptophyta</taxon>
        <taxon>Embryophyta</taxon>
        <taxon>Tracheophyta</taxon>
        <taxon>Spermatophyta</taxon>
        <taxon>Magnoliopsida</taxon>
        <taxon>eudicotyledons</taxon>
        <taxon>Gunneridae</taxon>
        <taxon>Pentapetalae</taxon>
        <taxon>asterids</taxon>
        <taxon>campanulids</taxon>
        <taxon>Escalloniales</taxon>
        <taxon>Escalloniaceae</taxon>
        <taxon>Escallonia</taxon>
    </lineage>
</organism>
<evidence type="ECO:0000313" key="3">
    <source>
        <dbReference type="Proteomes" id="UP001188597"/>
    </source>
</evidence>
<dbReference type="EMBL" id="JAVXUP010004591">
    <property type="protein sequence ID" value="KAK2996922.1"/>
    <property type="molecule type" value="Genomic_DNA"/>
</dbReference>
<accession>A0AA88RW22</accession>
<dbReference type="Proteomes" id="UP001188597">
    <property type="component" value="Unassembled WGS sequence"/>
</dbReference>
<protein>
    <submittedName>
        <fullName evidence="2">Uncharacterized protein</fullName>
    </submittedName>
</protein>